<dbReference type="Pfam" id="PF13407">
    <property type="entry name" value="Peripla_BP_4"/>
    <property type="match status" value="1"/>
</dbReference>
<comment type="subcellular location">
    <subcellularLocation>
        <location evidence="1">Cell envelope</location>
    </subcellularLocation>
</comment>
<evidence type="ECO:0000259" key="4">
    <source>
        <dbReference type="Pfam" id="PF13407"/>
    </source>
</evidence>
<keyword evidence="2 3" id="KW-0732">Signal</keyword>
<dbReference type="PROSITE" id="PS51257">
    <property type="entry name" value="PROKAR_LIPOPROTEIN"/>
    <property type="match status" value="1"/>
</dbReference>
<feature type="domain" description="Periplasmic binding protein" evidence="4">
    <location>
        <begin position="50"/>
        <end position="317"/>
    </location>
</feature>
<evidence type="ECO:0000313" key="5">
    <source>
        <dbReference type="EMBL" id="SBW03279.1"/>
    </source>
</evidence>
<organism evidence="5">
    <name type="scientific">uncultured Eubacteriales bacterium</name>
    <dbReference type="NCBI Taxonomy" id="172733"/>
    <lineage>
        <taxon>Bacteria</taxon>
        <taxon>Bacillati</taxon>
        <taxon>Bacillota</taxon>
        <taxon>Clostridia</taxon>
        <taxon>Eubacteriales</taxon>
        <taxon>environmental samples</taxon>
    </lineage>
</organism>
<protein>
    <submittedName>
        <fullName evidence="5">Periplasmic binding protein/LacI transcriptional regulator</fullName>
    </submittedName>
</protein>
<dbReference type="AlphaFoldDB" id="A0A212JUZ5"/>
<feature type="chain" id="PRO_5039619297" evidence="3">
    <location>
        <begin position="23"/>
        <end position="365"/>
    </location>
</feature>
<evidence type="ECO:0000256" key="3">
    <source>
        <dbReference type="SAM" id="SignalP"/>
    </source>
</evidence>
<evidence type="ECO:0000256" key="2">
    <source>
        <dbReference type="ARBA" id="ARBA00022729"/>
    </source>
</evidence>
<evidence type="ECO:0000256" key="1">
    <source>
        <dbReference type="ARBA" id="ARBA00004196"/>
    </source>
</evidence>
<dbReference type="GO" id="GO:0030288">
    <property type="term" value="C:outer membrane-bounded periplasmic space"/>
    <property type="evidence" value="ECO:0007669"/>
    <property type="project" value="TreeGrafter"/>
</dbReference>
<name>A0A212JUZ5_9FIRM</name>
<dbReference type="GO" id="GO:0030246">
    <property type="term" value="F:carbohydrate binding"/>
    <property type="evidence" value="ECO:0007669"/>
    <property type="project" value="TreeGrafter"/>
</dbReference>
<dbReference type="InterPro" id="IPR028082">
    <property type="entry name" value="Peripla_BP_I"/>
</dbReference>
<dbReference type="SUPFAM" id="SSF53822">
    <property type="entry name" value="Periplasmic binding protein-like I"/>
    <property type="match status" value="1"/>
</dbReference>
<dbReference type="Gene3D" id="3.40.50.2300">
    <property type="match status" value="2"/>
</dbReference>
<gene>
    <name evidence="5" type="ORF">KL86CLO1_11759</name>
</gene>
<proteinExistence type="predicted"/>
<dbReference type="InterPro" id="IPR050555">
    <property type="entry name" value="Bact_Solute-Bind_Prot2"/>
</dbReference>
<sequence>MKKLVALTLSMVMALTFLSACGGTPAATPSPSGGAATPTQSGGKTYKVGLVILSGDHGFTGESVRHAEMEAAALMEKYDNLDIVVKSCGEAADQITEIENLIAAGDIDAIMLWPTEGEALRSAAQTVVDAGVKLVIYDRLIENFNGLEGQMMGDNFSIGHEMGVYLNDYYKDDEKVEYLRFVGDSSTVTSQRSGGMDEVLDARFEQVNETFVTDWSTEKAQEQMENWLNAHTNEEVEALDLIVTHDDEIVDGLMNALDAYSGTAKLNIRLITSVGGREDTMRKFENSKLDVKFITWFFAPSFIRECVDFTAEVAMGKPFSGTAVEENGIYLIPSFSISNTGDAHYSFEDYRTSSEYQVRYSIGDF</sequence>
<dbReference type="InterPro" id="IPR025997">
    <property type="entry name" value="SBP_2_dom"/>
</dbReference>
<dbReference type="PANTHER" id="PTHR30036:SF1">
    <property type="entry name" value="D-XYLOSE-BINDING PERIPLASMIC PROTEIN"/>
    <property type="match status" value="1"/>
</dbReference>
<reference evidence="5" key="1">
    <citation type="submission" date="2016-04" db="EMBL/GenBank/DDBJ databases">
        <authorList>
            <person name="Evans L.H."/>
            <person name="Alamgir A."/>
            <person name="Owens N."/>
            <person name="Weber N.D."/>
            <person name="Virtaneva K."/>
            <person name="Barbian K."/>
            <person name="Babar A."/>
            <person name="Rosenke K."/>
        </authorList>
    </citation>
    <scope>NUCLEOTIDE SEQUENCE</scope>
    <source>
        <strain evidence="5">86</strain>
    </source>
</reference>
<accession>A0A212JUZ5</accession>
<dbReference type="PANTHER" id="PTHR30036">
    <property type="entry name" value="D-XYLOSE-BINDING PERIPLASMIC PROTEIN"/>
    <property type="match status" value="1"/>
</dbReference>
<feature type="signal peptide" evidence="3">
    <location>
        <begin position="1"/>
        <end position="22"/>
    </location>
</feature>
<dbReference type="EMBL" id="FLUN01000001">
    <property type="protein sequence ID" value="SBW03279.1"/>
    <property type="molecule type" value="Genomic_DNA"/>
</dbReference>